<evidence type="ECO:0000313" key="5">
    <source>
        <dbReference type="Proteomes" id="UP000322214"/>
    </source>
</evidence>
<dbReference type="STRING" id="980251.GCA_001642875_02461"/>
<dbReference type="PANTHER" id="PTHR24201:SF16">
    <property type="entry name" value="ANKYRIN-1-LIKE-RELATED"/>
    <property type="match status" value="1"/>
</dbReference>
<dbReference type="PROSITE" id="PS50297">
    <property type="entry name" value="ANK_REP_REGION"/>
    <property type="match status" value="1"/>
</dbReference>
<feature type="repeat" description="ANK" evidence="3">
    <location>
        <begin position="247"/>
        <end position="279"/>
    </location>
</feature>
<protein>
    <submittedName>
        <fullName evidence="4">Ankyrin repeats (3 copies)</fullName>
    </submittedName>
</protein>
<dbReference type="Pfam" id="PF12796">
    <property type="entry name" value="Ank_2"/>
    <property type="match status" value="1"/>
</dbReference>
<dbReference type="InterPro" id="IPR002110">
    <property type="entry name" value="Ankyrin_rpt"/>
</dbReference>
<dbReference type="PROSITE" id="PS50088">
    <property type="entry name" value="ANK_REPEAT"/>
    <property type="match status" value="3"/>
</dbReference>
<dbReference type="SMART" id="SM00248">
    <property type="entry name" value="ANK"/>
    <property type="match status" value="5"/>
</dbReference>
<keyword evidence="5" id="KW-1185">Reference proteome</keyword>
<feature type="repeat" description="ANK" evidence="3">
    <location>
        <begin position="196"/>
        <end position="228"/>
    </location>
</feature>
<keyword evidence="2 3" id="KW-0040">ANK repeat</keyword>
<evidence type="ECO:0000256" key="2">
    <source>
        <dbReference type="ARBA" id="ARBA00023043"/>
    </source>
</evidence>
<dbReference type="RefSeq" id="WP_075084879.1">
    <property type="nucleotide sequence ID" value="NZ_CP042912.1"/>
</dbReference>
<dbReference type="Gene3D" id="1.25.40.20">
    <property type="entry name" value="Ankyrin repeat-containing domain"/>
    <property type="match status" value="2"/>
</dbReference>
<dbReference type="Proteomes" id="UP000322214">
    <property type="component" value="Chromosome"/>
</dbReference>
<dbReference type="SUPFAM" id="SSF48403">
    <property type="entry name" value="Ankyrin repeat"/>
    <property type="match status" value="1"/>
</dbReference>
<dbReference type="EMBL" id="CP042912">
    <property type="protein sequence ID" value="QEG20506.1"/>
    <property type="molecule type" value="Genomic_DNA"/>
</dbReference>
<dbReference type="KEGG" id="mff:MFFC18_03550"/>
<dbReference type="AlphaFoldDB" id="A0A5B9P7C9"/>
<dbReference type="InterPro" id="IPR050776">
    <property type="entry name" value="Ank_Repeat/CDKN_Inhibitor"/>
</dbReference>
<dbReference type="PANTHER" id="PTHR24201">
    <property type="entry name" value="ANK_REP_REGION DOMAIN-CONTAINING PROTEIN"/>
    <property type="match status" value="1"/>
</dbReference>
<dbReference type="InterPro" id="IPR036770">
    <property type="entry name" value="Ankyrin_rpt-contain_sf"/>
</dbReference>
<reference evidence="4 5" key="1">
    <citation type="submission" date="2019-08" db="EMBL/GenBank/DDBJ databases">
        <title>Deep-cultivation of Planctomycetes and their phenomic and genomic characterization uncovers novel biology.</title>
        <authorList>
            <person name="Wiegand S."/>
            <person name="Jogler M."/>
            <person name="Boedeker C."/>
            <person name="Pinto D."/>
            <person name="Vollmers J."/>
            <person name="Rivas-Marin E."/>
            <person name="Kohn T."/>
            <person name="Peeters S.H."/>
            <person name="Heuer A."/>
            <person name="Rast P."/>
            <person name="Oberbeckmann S."/>
            <person name="Bunk B."/>
            <person name="Jeske O."/>
            <person name="Meyerdierks A."/>
            <person name="Storesund J.E."/>
            <person name="Kallscheuer N."/>
            <person name="Luecker S."/>
            <person name="Lage O.M."/>
            <person name="Pohl T."/>
            <person name="Merkel B.J."/>
            <person name="Hornburger P."/>
            <person name="Mueller R.-W."/>
            <person name="Bruemmer F."/>
            <person name="Labrenz M."/>
            <person name="Spormann A.M."/>
            <person name="Op den Camp H."/>
            <person name="Overmann J."/>
            <person name="Amann R."/>
            <person name="Jetten M.S.M."/>
            <person name="Mascher T."/>
            <person name="Medema M.H."/>
            <person name="Devos D.P."/>
            <person name="Kaster A.-K."/>
            <person name="Ovreas L."/>
            <person name="Rohde M."/>
            <person name="Galperin M.Y."/>
            <person name="Jogler C."/>
        </authorList>
    </citation>
    <scope>NUCLEOTIDE SEQUENCE [LARGE SCALE GENOMIC DNA]</scope>
    <source>
        <strain evidence="4 5">FC18</strain>
    </source>
</reference>
<evidence type="ECO:0000256" key="1">
    <source>
        <dbReference type="ARBA" id="ARBA00022737"/>
    </source>
</evidence>
<organism evidence="4 5">
    <name type="scientific">Mariniblastus fucicola</name>
    <dbReference type="NCBI Taxonomy" id="980251"/>
    <lineage>
        <taxon>Bacteria</taxon>
        <taxon>Pseudomonadati</taxon>
        <taxon>Planctomycetota</taxon>
        <taxon>Planctomycetia</taxon>
        <taxon>Pirellulales</taxon>
        <taxon>Pirellulaceae</taxon>
        <taxon>Mariniblastus</taxon>
    </lineage>
</organism>
<evidence type="ECO:0000256" key="3">
    <source>
        <dbReference type="PROSITE-ProRule" id="PRU00023"/>
    </source>
</evidence>
<keyword evidence="1" id="KW-0677">Repeat</keyword>
<dbReference type="OrthoDB" id="254400at2"/>
<evidence type="ECO:0000313" key="4">
    <source>
        <dbReference type="EMBL" id="QEG20506.1"/>
    </source>
</evidence>
<accession>A0A5B9P7C9</accession>
<proteinExistence type="predicted"/>
<sequence length="345" mass="37627">MDDAKLKLFLDHIKKGETEELLAALLSAPNREELLTATIQSSDPTGYCIGKDMNLLQFASFRNWKADSSEVLLELGATIDIHSACGTGRVDDINRLLAADPTAKDLLIDTFAPMQYAIVSGQVASARCLLEQGDNPNREIDKVAWFAWENDAVALGQSDWRLIHMASIWCLKPDRIELARALRDAGADLNVASPLDGYRPIHLSAVPNQIQMMEFYVESGVDVDSRSADRPGINVPGEEMPSPHGGHDWTPLMISCGEGFADGARRLVELGANVNSQNSLGRTPLHIAAGGFWKENESVYAEIVELLLANGAERETQDSGGKLPIDFAKEKQYASVERLLSSPVA</sequence>
<name>A0A5B9P7C9_9BACT</name>
<feature type="repeat" description="ANK" evidence="3">
    <location>
        <begin position="280"/>
        <end position="319"/>
    </location>
</feature>
<gene>
    <name evidence="4" type="ORF">MFFC18_03550</name>
</gene>